<name>S8G3E3_FOMSC</name>
<evidence type="ECO:0000313" key="2">
    <source>
        <dbReference type="EMBL" id="EPT04795.1"/>
    </source>
</evidence>
<dbReference type="Proteomes" id="UP000015241">
    <property type="component" value="Unassembled WGS sequence"/>
</dbReference>
<evidence type="ECO:0000256" key="1">
    <source>
        <dbReference type="SAM" id="MobiDB-lite"/>
    </source>
</evidence>
<proteinExistence type="predicted"/>
<dbReference type="HOGENOM" id="CLU_1855319_0_0_1"/>
<organism evidence="2 3">
    <name type="scientific">Fomitopsis schrenkii</name>
    <name type="common">Brown rot fungus</name>
    <dbReference type="NCBI Taxonomy" id="2126942"/>
    <lineage>
        <taxon>Eukaryota</taxon>
        <taxon>Fungi</taxon>
        <taxon>Dikarya</taxon>
        <taxon>Basidiomycota</taxon>
        <taxon>Agaricomycotina</taxon>
        <taxon>Agaricomycetes</taxon>
        <taxon>Polyporales</taxon>
        <taxon>Fomitopsis</taxon>
    </lineage>
</organism>
<accession>S8G3E3</accession>
<keyword evidence="3" id="KW-1185">Reference proteome</keyword>
<gene>
    <name evidence="2" type="ORF">FOMPIDRAFT_82775</name>
</gene>
<dbReference type="InParanoid" id="S8G3E3"/>
<dbReference type="EMBL" id="KE504125">
    <property type="protein sequence ID" value="EPT04795.1"/>
    <property type="molecule type" value="Genomic_DNA"/>
</dbReference>
<sequence>MATTGALRGLFGNLEMDLRIGSDSHLPLEGNLPFGADARAPHYALAHHATGADVGGTQHKQCSYLLHAVAALTCGGPGSDCVRRHGWQLPRVRMHNVDVRLESCGSHHRPPCPARRQYHIPPTGLDHDPRRRRASHLA</sequence>
<feature type="region of interest" description="Disordered" evidence="1">
    <location>
        <begin position="104"/>
        <end position="138"/>
    </location>
</feature>
<evidence type="ECO:0000313" key="3">
    <source>
        <dbReference type="Proteomes" id="UP000015241"/>
    </source>
</evidence>
<protein>
    <submittedName>
        <fullName evidence="2">Uncharacterized protein</fullName>
    </submittedName>
</protein>
<reference evidence="2 3" key="1">
    <citation type="journal article" date="2012" name="Science">
        <title>The Paleozoic origin of enzymatic lignin decomposition reconstructed from 31 fungal genomes.</title>
        <authorList>
            <person name="Floudas D."/>
            <person name="Binder M."/>
            <person name="Riley R."/>
            <person name="Barry K."/>
            <person name="Blanchette R.A."/>
            <person name="Henrissat B."/>
            <person name="Martinez A.T."/>
            <person name="Otillar R."/>
            <person name="Spatafora J.W."/>
            <person name="Yadav J.S."/>
            <person name="Aerts A."/>
            <person name="Benoit I."/>
            <person name="Boyd A."/>
            <person name="Carlson A."/>
            <person name="Copeland A."/>
            <person name="Coutinho P.M."/>
            <person name="de Vries R.P."/>
            <person name="Ferreira P."/>
            <person name="Findley K."/>
            <person name="Foster B."/>
            <person name="Gaskell J."/>
            <person name="Glotzer D."/>
            <person name="Gorecki P."/>
            <person name="Heitman J."/>
            <person name="Hesse C."/>
            <person name="Hori C."/>
            <person name="Igarashi K."/>
            <person name="Jurgens J.A."/>
            <person name="Kallen N."/>
            <person name="Kersten P."/>
            <person name="Kohler A."/>
            <person name="Kuees U."/>
            <person name="Kumar T.K.A."/>
            <person name="Kuo A."/>
            <person name="LaButti K."/>
            <person name="Larrondo L.F."/>
            <person name="Lindquist E."/>
            <person name="Ling A."/>
            <person name="Lombard V."/>
            <person name="Lucas S."/>
            <person name="Lundell T."/>
            <person name="Martin R."/>
            <person name="McLaughlin D.J."/>
            <person name="Morgenstern I."/>
            <person name="Morin E."/>
            <person name="Murat C."/>
            <person name="Nagy L.G."/>
            <person name="Nolan M."/>
            <person name="Ohm R.A."/>
            <person name="Patyshakuliyeva A."/>
            <person name="Rokas A."/>
            <person name="Ruiz-Duenas F.J."/>
            <person name="Sabat G."/>
            <person name="Salamov A."/>
            <person name="Samejima M."/>
            <person name="Schmutz J."/>
            <person name="Slot J.C."/>
            <person name="St John F."/>
            <person name="Stenlid J."/>
            <person name="Sun H."/>
            <person name="Sun S."/>
            <person name="Syed K."/>
            <person name="Tsang A."/>
            <person name="Wiebenga A."/>
            <person name="Young D."/>
            <person name="Pisabarro A."/>
            <person name="Eastwood D.C."/>
            <person name="Martin F."/>
            <person name="Cullen D."/>
            <person name="Grigoriev I.V."/>
            <person name="Hibbett D.S."/>
        </authorList>
    </citation>
    <scope>NUCLEOTIDE SEQUENCE</scope>
    <source>
        <strain evidence="3">FP-58527</strain>
    </source>
</reference>
<dbReference type="AlphaFoldDB" id="S8G3E3"/>